<evidence type="ECO:0000256" key="1">
    <source>
        <dbReference type="SAM" id="MobiDB-lite"/>
    </source>
</evidence>
<protein>
    <submittedName>
        <fullName evidence="2">Uncharacterized protein</fullName>
    </submittedName>
</protein>
<feature type="compositionally biased region" description="Polar residues" evidence="1">
    <location>
        <begin position="61"/>
        <end position="83"/>
    </location>
</feature>
<evidence type="ECO:0000313" key="3">
    <source>
        <dbReference type="Proteomes" id="UP001497527"/>
    </source>
</evidence>
<dbReference type="EMBL" id="CAXJIO010000010">
    <property type="protein sequence ID" value="CAL2101703.1"/>
    <property type="molecule type" value="Genomic_DNA"/>
</dbReference>
<dbReference type="Proteomes" id="UP001497527">
    <property type="component" value="Unassembled WGS sequence"/>
</dbReference>
<evidence type="ECO:0000313" key="2">
    <source>
        <dbReference type="EMBL" id="CAL2101703.1"/>
    </source>
</evidence>
<keyword evidence="3" id="KW-1185">Reference proteome</keyword>
<sequence length="91" mass="10561">MTLTDYSEFPQDIIKWGQNSELTLRISNDSVNLYSKNEITDAQKDYLKKITNKKEKETVANNGYTTMTDESETPKSSNKSNLWSRLKSMWS</sequence>
<name>A0ABM9P8G9_9FLAO</name>
<feature type="region of interest" description="Disordered" evidence="1">
    <location>
        <begin position="61"/>
        <end position="91"/>
    </location>
</feature>
<comment type="caution">
    <text evidence="2">The sequence shown here is derived from an EMBL/GenBank/DDBJ whole genome shotgun (WGS) entry which is preliminary data.</text>
</comment>
<reference evidence="2 3" key="1">
    <citation type="submission" date="2024-05" db="EMBL/GenBank/DDBJ databases">
        <authorList>
            <person name="Duchaud E."/>
        </authorList>
    </citation>
    <scope>NUCLEOTIDE SEQUENCE [LARGE SCALE GENOMIC DNA]</scope>
    <source>
        <strain evidence="2">Ena-SAMPLE-TAB-13-05-2024-13:56:06:370-140308</strain>
    </source>
</reference>
<gene>
    <name evidence="2" type="ORF">T190423A01A_10266</name>
</gene>
<proteinExistence type="predicted"/>
<accession>A0ABM9P8G9</accession>
<organism evidence="2 3">
    <name type="scientific">Tenacibaculum polynesiense</name>
    <dbReference type="NCBI Taxonomy" id="3137857"/>
    <lineage>
        <taxon>Bacteria</taxon>
        <taxon>Pseudomonadati</taxon>
        <taxon>Bacteroidota</taxon>
        <taxon>Flavobacteriia</taxon>
        <taxon>Flavobacteriales</taxon>
        <taxon>Flavobacteriaceae</taxon>
        <taxon>Tenacibaculum</taxon>
    </lineage>
</organism>